<evidence type="ECO:0000259" key="2">
    <source>
        <dbReference type="PROSITE" id="PS51293"/>
    </source>
</evidence>
<evidence type="ECO:0000313" key="4">
    <source>
        <dbReference type="Proteomes" id="UP000518752"/>
    </source>
</evidence>
<dbReference type="CDD" id="cd00167">
    <property type="entry name" value="SANT"/>
    <property type="match status" value="1"/>
</dbReference>
<feature type="region of interest" description="Disordered" evidence="1">
    <location>
        <begin position="799"/>
        <end position="911"/>
    </location>
</feature>
<proteinExistence type="predicted"/>
<dbReference type="Gene3D" id="1.10.10.60">
    <property type="entry name" value="Homeodomain-like"/>
    <property type="match status" value="1"/>
</dbReference>
<dbReference type="InterPro" id="IPR001005">
    <property type="entry name" value="SANT/Myb"/>
</dbReference>
<protein>
    <recommendedName>
        <fullName evidence="2">SANT domain-containing protein</fullName>
    </recommendedName>
</protein>
<comment type="caution">
    <text evidence="3">The sequence shown here is derived from an EMBL/GenBank/DDBJ whole genome shotgun (WGS) entry which is preliminary data.</text>
</comment>
<name>A0A8H5HTY8_9AGAR</name>
<dbReference type="Proteomes" id="UP000518752">
    <property type="component" value="Unassembled WGS sequence"/>
</dbReference>
<organism evidence="3 4">
    <name type="scientific">Collybiopsis confluens</name>
    <dbReference type="NCBI Taxonomy" id="2823264"/>
    <lineage>
        <taxon>Eukaryota</taxon>
        <taxon>Fungi</taxon>
        <taxon>Dikarya</taxon>
        <taxon>Basidiomycota</taxon>
        <taxon>Agaricomycotina</taxon>
        <taxon>Agaricomycetes</taxon>
        <taxon>Agaricomycetidae</taxon>
        <taxon>Agaricales</taxon>
        <taxon>Marasmiineae</taxon>
        <taxon>Omphalotaceae</taxon>
        <taxon>Collybiopsis</taxon>
    </lineage>
</organism>
<feature type="region of interest" description="Disordered" evidence="1">
    <location>
        <begin position="763"/>
        <end position="786"/>
    </location>
</feature>
<accession>A0A8H5HTY8</accession>
<dbReference type="SUPFAM" id="SSF46689">
    <property type="entry name" value="Homeodomain-like"/>
    <property type="match status" value="2"/>
</dbReference>
<feature type="region of interest" description="Disordered" evidence="1">
    <location>
        <begin position="284"/>
        <end position="338"/>
    </location>
</feature>
<dbReference type="PANTHER" id="PTHR13992">
    <property type="entry name" value="NUCLEAR RECEPTOR CO-REPRESSOR RELATED NCOR"/>
    <property type="match status" value="1"/>
</dbReference>
<keyword evidence="4" id="KW-1185">Reference proteome</keyword>
<dbReference type="InterPro" id="IPR009057">
    <property type="entry name" value="Homeodomain-like_sf"/>
</dbReference>
<dbReference type="OrthoDB" id="10258692at2759"/>
<dbReference type="AlphaFoldDB" id="A0A8H5HTY8"/>
<feature type="compositionally biased region" description="Low complexity" evidence="1">
    <location>
        <begin position="1090"/>
        <end position="1101"/>
    </location>
</feature>
<sequence>MGSGSDTRPISIPSGSGLPPRPSFDYERPIPTSPSETWHANHSPSYNDPYARYTTGRYSDPYRDYQRAPSPGVFERYRDVSVNITWNKSTTWYHPRGIMNQDPQAETTVEGIRMAVLLQEHLNPLKFGKESESAEIPKSIPRIGLQVLHLPQETMIETDIWKRRRGPQTVLHICKLGQGNIVLLNVQVDHRTHTDRSPLTPTRGIPARLHAHQNGAIVLDPAPELVHGRALTRDLHHVLSPVHLLVISPGYLRALRHPSMVLLWERLTAFKMALLRTNRSPLVLDEQQESSVKPSTHQLSDPNGGKSPVVDGPDSVNETESSPSQLPSDYSLGRAGAPLSIPRTPAHISILHLDTTSDTPAESAHVAESPPLDTLHTDTSSKAESAIQDIEVGGSAVPEDLVSREPANAKTGAAAYDPVVTTPRDPIAAPPETKFDPIIPLDTFELEIEDIPDMSTASTVRDAVRIVVMRRLLVDRQSRQERVDPVLFSNLTLAPPADLELSFQERTINILMTEMTHPESERFKVRRNGSEKLKQSLVEKFEERQGDLKAKVQKLKEEYIFLHEKWKVHCATLDRQAKAKSDALEGKPPSTNVAPPTMTGRTTRRSAASLGDAVRSDLEMEQIIASLGSNEATDPNQLCLRNVAVIPDMVSVIKGKIDYVYDDNNLRVEDPLSYYAPQTEDWTEEEKQIFIDKFAIFPKQFGAISRFLPNKTTAQCVDFYYLHKNVDIDFKNVVAMKGPGRKGKRRTAKRKANALLADIRKHDAEVSASGTTARATPGKGRAKRMAPPVPLAVAVVPTPILPPESSRRSSLRRPTVHLESTPTSATATPTPEPEARPKRRRVATVRASLGATQNESEEVASVSISEPEPELEPRPTKKPRRNGRRVKSAAMVSDDFTEDSSTPPPVDPGLTDPAYIARQKVNSEWGELEKELFLKLLSEHGFDALKIASVIPTKSASQCSDYYHANEAPLGFRKMIENHKKALEDAKKFGNGKVGNRATPGHAFAPGPFPDMASYFAHPHFPRFTTGVSPYGANTPGVPPPFSPAYGAAYFHAPVPPGSTSASYTGRPYLPYPLAFPPAGYPSMGMSPAATTGTAGTQGIPGPFPPNTSYYPGYSR</sequence>
<feature type="compositionally biased region" description="Basic residues" evidence="1">
    <location>
        <begin position="876"/>
        <end position="887"/>
    </location>
</feature>
<reference evidence="3 4" key="1">
    <citation type="journal article" date="2020" name="ISME J.">
        <title>Uncovering the hidden diversity of litter-decomposition mechanisms in mushroom-forming fungi.</title>
        <authorList>
            <person name="Floudas D."/>
            <person name="Bentzer J."/>
            <person name="Ahren D."/>
            <person name="Johansson T."/>
            <person name="Persson P."/>
            <person name="Tunlid A."/>
        </authorList>
    </citation>
    <scope>NUCLEOTIDE SEQUENCE [LARGE SCALE GENOMIC DNA]</scope>
    <source>
        <strain evidence="3 4">CBS 406.79</strain>
    </source>
</reference>
<feature type="compositionally biased region" description="Polar residues" evidence="1">
    <location>
        <begin position="289"/>
        <end position="301"/>
    </location>
</feature>
<feature type="domain" description="SANT" evidence="2">
    <location>
        <begin position="677"/>
        <end position="727"/>
    </location>
</feature>
<gene>
    <name evidence="3" type="ORF">D9757_004165</name>
</gene>
<dbReference type="PROSITE" id="PS51293">
    <property type="entry name" value="SANT"/>
    <property type="match status" value="1"/>
</dbReference>
<dbReference type="InterPro" id="IPR051571">
    <property type="entry name" value="N-CoR_corepressor"/>
</dbReference>
<feature type="region of interest" description="Disordered" evidence="1">
    <location>
        <begin position="1"/>
        <end position="52"/>
    </location>
</feature>
<feature type="region of interest" description="Disordered" evidence="1">
    <location>
        <begin position="1090"/>
        <end position="1116"/>
    </location>
</feature>
<dbReference type="GO" id="GO:0034967">
    <property type="term" value="C:Set3 complex"/>
    <property type="evidence" value="ECO:0007669"/>
    <property type="project" value="TreeGrafter"/>
</dbReference>
<feature type="region of interest" description="Disordered" evidence="1">
    <location>
        <begin position="358"/>
        <end position="377"/>
    </location>
</feature>
<feature type="compositionally biased region" description="Polar residues" evidence="1">
    <location>
        <begin position="33"/>
        <end position="46"/>
    </location>
</feature>
<dbReference type="GO" id="GO:0006357">
    <property type="term" value="P:regulation of transcription by RNA polymerase II"/>
    <property type="evidence" value="ECO:0007669"/>
    <property type="project" value="TreeGrafter"/>
</dbReference>
<dbReference type="Gene3D" id="1.20.58.1880">
    <property type="match status" value="1"/>
</dbReference>
<feature type="compositionally biased region" description="Polar residues" evidence="1">
    <location>
        <begin position="316"/>
        <end position="328"/>
    </location>
</feature>
<feature type="compositionally biased region" description="Low complexity" evidence="1">
    <location>
        <begin position="819"/>
        <end position="829"/>
    </location>
</feature>
<dbReference type="InterPro" id="IPR017884">
    <property type="entry name" value="SANT_dom"/>
</dbReference>
<feature type="compositionally biased region" description="Low complexity" evidence="1">
    <location>
        <begin position="8"/>
        <end position="18"/>
    </location>
</feature>
<evidence type="ECO:0000256" key="1">
    <source>
        <dbReference type="SAM" id="MobiDB-lite"/>
    </source>
</evidence>
<evidence type="ECO:0000313" key="3">
    <source>
        <dbReference type="EMBL" id="KAF5389547.1"/>
    </source>
</evidence>
<dbReference type="EMBL" id="JAACJN010000021">
    <property type="protein sequence ID" value="KAF5389547.1"/>
    <property type="molecule type" value="Genomic_DNA"/>
</dbReference>
<dbReference type="Pfam" id="PF00249">
    <property type="entry name" value="Myb_DNA-binding"/>
    <property type="match status" value="1"/>
</dbReference>
<feature type="region of interest" description="Disordered" evidence="1">
    <location>
        <begin position="579"/>
        <end position="607"/>
    </location>
</feature>
<dbReference type="PANTHER" id="PTHR13992:SF39">
    <property type="entry name" value="SMRTER, ISOFORM G"/>
    <property type="match status" value="1"/>
</dbReference>
<dbReference type="SMART" id="SM00717">
    <property type="entry name" value="SANT"/>
    <property type="match status" value="2"/>
</dbReference>